<evidence type="ECO:0000256" key="6">
    <source>
        <dbReference type="PROSITE-ProRule" id="PRU00169"/>
    </source>
</evidence>
<dbReference type="Pfam" id="PF00072">
    <property type="entry name" value="Response_reg"/>
    <property type="match status" value="1"/>
</dbReference>
<dbReference type="InterPro" id="IPR039420">
    <property type="entry name" value="WalR-like"/>
</dbReference>
<dbReference type="OrthoDB" id="25887at2"/>
<evidence type="ECO:0000313" key="10">
    <source>
        <dbReference type="EMBL" id="BBK25149.1"/>
    </source>
</evidence>
<sequence>MRNCVLILEPDAGVSRFMQLKLEEEGFNCLTDNTGDSAVDLAGQRQVDIILLDPDSAPRNGMELLGKVREISSIPIIYLSSDSSVDTKVAVLNAGADDYITKPYATKELVARIRSALRRHEEPKVVTDPSFTIGDLSIYPDRHEVRVAGEAVDLTKKEFDLLLFLAKNKNRVLKREEILEKVWGYGYAGKTNIVDVYIRYLRSKIDEKIGKKYIHTVRGIGYVARD</sequence>
<dbReference type="EMBL" id="AP019697">
    <property type="protein sequence ID" value="BBK25149.1"/>
    <property type="molecule type" value="Genomic_DNA"/>
</dbReference>
<feature type="modified residue" description="4-aspartylphosphate" evidence="6">
    <location>
        <position position="53"/>
    </location>
</feature>
<dbReference type="SUPFAM" id="SSF46894">
    <property type="entry name" value="C-terminal effector domain of the bipartite response regulators"/>
    <property type="match status" value="1"/>
</dbReference>
<reference evidence="11" key="1">
    <citation type="submission" date="2019-05" db="EMBL/GenBank/DDBJ databases">
        <title>Complete genome sequencing of Dialister sp. strain 5BBH33.</title>
        <authorList>
            <person name="Sakamoto M."/>
            <person name="Murakami T."/>
            <person name="Mori H."/>
        </authorList>
    </citation>
    <scope>NUCLEOTIDE SEQUENCE [LARGE SCALE GENOMIC DNA]</scope>
    <source>
        <strain evidence="11">5BBH33</strain>
    </source>
</reference>
<dbReference type="RefSeq" id="WP_108849656.1">
    <property type="nucleotide sequence ID" value="NZ_AP019697.1"/>
</dbReference>
<keyword evidence="3" id="KW-0805">Transcription regulation</keyword>
<dbReference type="GO" id="GO:0000156">
    <property type="term" value="F:phosphorelay response regulator activity"/>
    <property type="evidence" value="ECO:0007669"/>
    <property type="project" value="TreeGrafter"/>
</dbReference>
<dbReference type="AlphaFoldDB" id="A0A8D5A4Q7"/>
<organism evidence="10 11">
    <name type="scientific">Dialister hominis</name>
    <dbReference type="NCBI Taxonomy" id="2582419"/>
    <lineage>
        <taxon>Bacteria</taxon>
        <taxon>Bacillati</taxon>
        <taxon>Bacillota</taxon>
        <taxon>Negativicutes</taxon>
        <taxon>Veillonellales</taxon>
        <taxon>Veillonellaceae</taxon>
        <taxon>Dialister</taxon>
    </lineage>
</organism>
<dbReference type="InterPro" id="IPR016032">
    <property type="entry name" value="Sig_transdc_resp-reg_C-effctor"/>
</dbReference>
<dbReference type="PROSITE" id="PS50110">
    <property type="entry name" value="RESPONSE_REGULATORY"/>
    <property type="match status" value="1"/>
</dbReference>
<accession>A0A8D5A4Q7</accession>
<feature type="DNA-binding region" description="OmpR/PhoB-type" evidence="7">
    <location>
        <begin position="128"/>
        <end position="226"/>
    </location>
</feature>
<feature type="domain" description="OmpR/PhoB-type" evidence="9">
    <location>
        <begin position="128"/>
        <end position="226"/>
    </location>
</feature>
<evidence type="ECO:0000256" key="5">
    <source>
        <dbReference type="ARBA" id="ARBA00023163"/>
    </source>
</evidence>
<dbReference type="SUPFAM" id="SSF52172">
    <property type="entry name" value="CheY-like"/>
    <property type="match status" value="1"/>
</dbReference>
<gene>
    <name evidence="10" type="ORF">Dia5BBH33_10840</name>
</gene>
<keyword evidence="1 6" id="KW-0597">Phosphoprotein</keyword>
<dbReference type="SMART" id="SM00862">
    <property type="entry name" value="Trans_reg_C"/>
    <property type="match status" value="1"/>
</dbReference>
<keyword evidence="5" id="KW-0804">Transcription</keyword>
<evidence type="ECO:0000259" key="9">
    <source>
        <dbReference type="PROSITE" id="PS51755"/>
    </source>
</evidence>
<dbReference type="PANTHER" id="PTHR48111">
    <property type="entry name" value="REGULATOR OF RPOS"/>
    <property type="match status" value="1"/>
</dbReference>
<dbReference type="GeneID" id="92716299"/>
<dbReference type="Gene3D" id="1.10.10.10">
    <property type="entry name" value="Winged helix-like DNA-binding domain superfamily/Winged helix DNA-binding domain"/>
    <property type="match status" value="1"/>
</dbReference>
<dbReference type="InterPro" id="IPR001789">
    <property type="entry name" value="Sig_transdc_resp-reg_receiver"/>
</dbReference>
<dbReference type="Gene3D" id="3.40.50.2300">
    <property type="match status" value="1"/>
</dbReference>
<dbReference type="Pfam" id="PF00486">
    <property type="entry name" value="Trans_reg_C"/>
    <property type="match status" value="1"/>
</dbReference>
<dbReference type="GO" id="GO:0005829">
    <property type="term" value="C:cytosol"/>
    <property type="evidence" value="ECO:0007669"/>
    <property type="project" value="TreeGrafter"/>
</dbReference>
<keyword evidence="4 7" id="KW-0238">DNA-binding</keyword>
<dbReference type="InterPro" id="IPR001867">
    <property type="entry name" value="OmpR/PhoB-type_DNA-bd"/>
</dbReference>
<evidence type="ECO:0000256" key="1">
    <source>
        <dbReference type="ARBA" id="ARBA00022553"/>
    </source>
</evidence>
<keyword evidence="2" id="KW-0902">Two-component regulatory system</keyword>
<dbReference type="SMART" id="SM00448">
    <property type="entry name" value="REC"/>
    <property type="match status" value="1"/>
</dbReference>
<protein>
    <submittedName>
        <fullName evidence="10">DNA-binding response regulator</fullName>
    </submittedName>
</protein>
<dbReference type="Proteomes" id="UP000320585">
    <property type="component" value="Chromosome"/>
</dbReference>
<evidence type="ECO:0000256" key="7">
    <source>
        <dbReference type="PROSITE-ProRule" id="PRU01091"/>
    </source>
</evidence>
<name>A0A8D5A4Q7_9FIRM</name>
<evidence type="ECO:0000256" key="2">
    <source>
        <dbReference type="ARBA" id="ARBA00023012"/>
    </source>
</evidence>
<keyword evidence="11" id="KW-1185">Reference proteome</keyword>
<evidence type="ECO:0000256" key="4">
    <source>
        <dbReference type="ARBA" id="ARBA00023125"/>
    </source>
</evidence>
<dbReference type="GO" id="GO:0032993">
    <property type="term" value="C:protein-DNA complex"/>
    <property type="evidence" value="ECO:0007669"/>
    <property type="project" value="TreeGrafter"/>
</dbReference>
<dbReference type="KEGG" id="dho:Dia5BBH33_10840"/>
<dbReference type="InterPro" id="IPR011006">
    <property type="entry name" value="CheY-like_superfamily"/>
</dbReference>
<evidence type="ECO:0000256" key="3">
    <source>
        <dbReference type="ARBA" id="ARBA00023015"/>
    </source>
</evidence>
<dbReference type="PROSITE" id="PS51755">
    <property type="entry name" value="OMPR_PHOB"/>
    <property type="match status" value="1"/>
</dbReference>
<dbReference type="CDD" id="cd00383">
    <property type="entry name" value="trans_reg_C"/>
    <property type="match status" value="1"/>
</dbReference>
<feature type="domain" description="Response regulatory" evidence="8">
    <location>
        <begin position="4"/>
        <end position="117"/>
    </location>
</feature>
<dbReference type="PANTHER" id="PTHR48111:SF22">
    <property type="entry name" value="REGULATOR OF RPOS"/>
    <property type="match status" value="1"/>
</dbReference>
<dbReference type="GO" id="GO:0006355">
    <property type="term" value="P:regulation of DNA-templated transcription"/>
    <property type="evidence" value="ECO:0007669"/>
    <property type="project" value="InterPro"/>
</dbReference>
<dbReference type="InterPro" id="IPR036388">
    <property type="entry name" value="WH-like_DNA-bd_sf"/>
</dbReference>
<dbReference type="Gene3D" id="6.10.250.690">
    <property type="match status" value="1"/>
</dbReference>
<dbReference type="GO" id="GO:0000976">
    <property type="term" value="F:transcription cis-regulatory region binding"/>
    <property type="evidence" value="ECO:0007669"/>
    <property type="project" value="TreeGrafter"/>
</dbReference>
<evidence type="ECO:0000259" key="8">
    <source>
        <dbReference type="PROSITE" id="PS50110"/>
    </source>
</evidence>
<evidence type="ECO:0000313" key="11">
    <source>
        <dbReference type="Proteomes" id="UP000320585"/>
    </source>
</evidence>
<dbReference type="FunFam" id="1.10.10.10:FF:000005">
    <property type="entry name" value="Two-component system response regulator"/>
    <property type="match status" value="1"/>
</dbReference>
<proteinExistence type="predicted"/>